<dbReference type="PANTHER" id="PTHR10920:SF13">
    <property type="entry name" value="PRE-RRNA 2'-O-RIBOSE RNA METHYLTRANSFERASE FTSJ3"/>
    <property type="match status" value="1"/>
</dbReference>
<proteinExistence type="predicted"/>
<dbReference type="InterPro" id="IPR002877">
    <property type="entry name" value="RNA_MeTrfase_FtsJ_dom"/>
</dbReference>
<evidence type="ECO:0000256" key="1">
    <source>
        <dbReference type="ARBA" id="ARBA00022552"/>
    </source>
</evidence>
<protein>
    <recommendedName>
        <fullName evidence="5">Ribosomal RNA methyltransferase FtsJ domain-containing protein</fullName>
    </recommendedName>
</protein>
<dbReference type="SUPFAM" id="SSF53335">
    <property type="entry name" value="S-adenosyl-L-methionine-dependent methyltransferases"/>
    <property type="match status" value="1"/>
</dbReference>
<keyword evidence="4" id="KW-0949">S-adenosyl-L-methionine</keyword>
<reference evidence="6" key="1">
    <citation type="submission" date="2023-06" db="EMBL/GenBank/DDBJ databases">
        <title>Genome-scale phylogeny and comparative genomics of the fungal order Sordariales.</title>
        <authorList>
            <consortium name="Lawrence Berkeley National Laboratory"/>
            <person name="Hensen N."/>
            <person name="Bonometti L."/>
            <person name="Westerberg I."/>
            <person name="Brannstrom I.O."/>
            <person name="Guillou S."/>
            <person name="Cros-Aarteil S."/>
            <person name="Calhoun S."/>
            <person name="Haridas S."/>
            <person name="Kuo A."/>
            <person name="Mondo S."/>
            <person name="Pangilinan J."/>
            <person name="Riley R."/>
            <person name="Labutti K."/>
            <person name="Andreopoulos B."/>
            <person name="Lipzen A."/>
            <person name="Chen C."/>
            <person name="Yanf M."/>
            <person name="Daum C."/>
            <person name="Ng V."/>
            <person name="Clum A."/>
            <person name="Steindorff A."/>
            <person name="Ohm R."/>
            <person name="Martin F."/>
            <person name="Silar P."/>
            <person name="Natvig D."/>
            <person name="Lalanne C."/>
            <person name="Gautier V."/>
            <person name="Ament-Velasquez S.L."/>
            <person name="Kruys A."/>
            <person name="Hutchinson M.I."/>
            <person name="Powell A.J."/>
            <person name="Barry K."/>
            <person name="Miller A.N."/>
            <person name="Grigoriev I.V."/>
            <person name="Debuchy R."/>
            <person name="Gladieux P."/>
            <person name="Thoren M.H."/>
            <person name="Johannesson H."/>
        </authorList>
    </citation>
    <scope>NUCLEOTIDE SEQUENCE</scope>
    <source>
        <strain evidence="6">CBS 606.72</strain>
    </source>
</reference>
<keyword evidence="7" id="KW-1185">Reference proteome</keyword>
<dbReference type="GO" id="GO:0001510">
    <property type="term" value="P:RNA methylation"/>
    <property type="evidence" value="ECO:0007669"/>
    <property type="project" value="TreeGrafter"/>
</dbReference>
<feature type="domain" description="Ribosomal RNA methyltransferase FtsJ" evidence="5">
    <location>
        <begin position="95"/>
        <end position="299"/>
    </location>
</feature>
<dbReference type="InterPro" id="IPR050082">
    <property type="entry name" value="RNA_methyltr_RlmE"/>
</dbReference>
<evidence type="ECO:0000256" key="2">
    <source>
        <dbReference type="ARBA" id="ARBA00022603"/>
    </source>
</evidence>
<comment type="caution">
    <text evidence="6">The sequence shown here is derived from an EMBL/GenBank/DDBJ whole genome shotgun (WGS) entry which is preliminary data.</text>
</comment>
<evidence type="ECO:0000313" key="6">
    <source>
        <dbReference type="EMBL" id="KAK0618871.1"/>
    </source>
</evidence>
<sequence>MMSSDTDADCPQNRAADFAHGVRPDLGPKPGWIIREYLLEHLPIYRELCDIKKQGWDNEQADKFFEKLRNQVDKPDNKTKTGLFKLMRTIAFELHEAASALTINRPHPAAHSILDLCMAPGGFTSAALTCNPSAWVAAITLPRKLGGHDIMLRKPWSSTDICAQVHVEFRDITFLAEEMGVSVSAIPADHPDAALFTSDRPFLGEQYDLVFCDGQVLRTHERGEHREHTEAARLTTSQLVLALQRIRPGGTLVMLMHRADSWGSVKMIHTFTQFSDSVTLCKPKSGHQMRSSFYMIAKGINPEQKAAIDAVAAWKEHWKEATFGVALDKDKKDENNEELKVFRSEGLKQAEAVLGEFGSEFLRMTGPIFTTQAEGLRNATWMKKKKGVKPLAEKGGKEDENA</sequence>
<dbReference type="EMBL" id="JAULSU010000004">
    <property type="protein sequence ID" value="KAK0618871.1"/>
    <property type="molecule type" value="Genomic_DNA"/>
</dbReference>
<name>A0AA39WNZ5_9PEZI</name>
<dbReference type="InterPro" id="IPR029063">
    <property type="entry name" value="SAM-dependent_MTases_sf"/>
</dbReference>
<evidence type="ECO:0000256" key="4">
    <source>
        <dbReference type="ARBA" id="ARBA00022691"/>
    </source>
</evidence>
<keyword evidence="2" id="KW-0489">Methyltransferase</keyword>
<dbReference type="Proteomes" id="UP001175000">
    <property type="component" value="Unassembled WGS sequence"/>
</dbReference>
<dbReference type="Gene3D" id="3.40.50.150">
    <property type="entry name" value="Vaccinia Virus protein VP39"/>
    <property type="match status" value="1"/>
</dbReference>
<dbReference type="Pfam" id="PF01728">
    <property type="entry name" value="FtsJ"/>
    <property type="match status" value="1"/>
</dbReference>
<keyword evidence="1" id="KW-0698">rRNA processing</keyword>
<dbReference type="AlphaFoldDB" id="A0AA39WNZ5"/>
<accession>A0AA39WNZ5</accession>
<organism evidence="6 7">
    <name type="scientific">Immersiella caudata</name>
    <dbReference type="NCBI Taxonomy" id="314043"/>
    <lineage>
        <taxon>Eukaryota</taxon>
        <taxon>Fungi</taxon>
        <taxon>Dikarya</taxon>
        <taxon>Ascomycota</taxon>
        <taxon>Pezizomycotina</taxon>
        <taxon>Sordariomycetes</taxon>
        <taxon>Sordariomycetidae</taxon>
        <taxon>Sordariales</taxon>
        <taxon>Lasiosphaeriaceae</taxon>
        <taxon>Immersiella</taxon>
    </lineage>
</organism>
<dbReference type="PANTHER" id="PTHR10920">
    <property type="entry name" value="RIBOSOMAL RNA METHYLTRANSFERASE"/>
    <property type="match status" value="1"/>
</dbReference>
<keyword evidence="3" id="KW-0808">Transferase</keyword>
<evidence type="ECO:0000313" key="7">
    <source>
        <dbReference type="Proteomes" id="UP001175000"/>
    </source>
</evidence>
<evidence type="ECO:0000259" key="5">
    <source>
        <dbReference type="Pfam" id="PF01728"/>
    </source>
</evidence>
<dbReference type="GO" id="GO:0006364">
    <property type="term" value="P:rRNA processing"/>
    <property type="evidence" value="ECO:0007669"/>
    <property type="project" value="UniProtKB-KW"/>
</dbReference>
<dbReference type="GO" id="GO:0008173">
    <property type="term" value="F:RNA methyltransferase activity"/>
    <property type="evidence" value="ECO:0007669"/>
    <property type="project" value="TreeGrafter"/>
</dbReference>
<gene>
    <name evidence="6" type="ORF">B0T14DRAFT_478734</name>
</gene>
<evidence type="ECO:0000256" key="3">
    <source>
        <dbReference type="ARBA" id="ARBA00022679"/>
    </source>
</evidence>